<keyword evidence="3" id="KW-1185">Reference proteome</keyword>
<evidence type="ECO:0000256" key="1">
    <source>
        <dbReference type="SAM" id="Phobius"/>
    </source>
</evidence>
<dbReference type="Proteomes" id="UP001596004">
    <property type="component" value="Unassembled WGS sequence"/>
</dbReference>
<keyword evidence="1" id="KW-1133">Transmembrane helix</keyword>
<name>A0ABV9CUI8_9ACTN</name>
<accession>A0ABV9CUI8</accession>
<dbReference type="RefSeq" id="WP_380851067.1">
    <property type="nucleotide sequence ID" value="NZ_JBHSFP010000047.1"/>
</dbReference>
<keyword evidence="1" id="KW-0812">Transmembrane</keyword>
<sequence length="42" mass="4708">MLLSHLRGLSPLSRRLVLLRLVVLLGLSHLLVPWRLAGLLVL</sequence>
<evidence type="ECO:0000313" key="3">
    <source>
        <dbReference type="Proteomes" id="UP001596004"/>
    </source>
</evidence>
<gene>
    <name evidence="2" type="ORF">ACFO60_37510</name>
</gene>
<feature type="transmembrane region" description="Helical" evidence="1">
    <location>
        <begin position="12"/>
        <end position="32"/>
    </location>
</feature>
<keyword evidence="1" id="KW-0472">Membrane</keyword>
<comment type="caution">
    <text evidence="2">The sequence shown here is derived from an EMBL/GenBank/DDBJ whole genome shotgun (WGS) entry which is preliminary data.</text>
</comment>
<proteinExistence type="predicted"/>
<evidence type="ECO:0000313" key="2">
    <source>
        <dbReference type="EMBL" id="MFC4536500.1"/>
    </source>
</evidence>
<organism evidence="2 3">
    <name type="scientific">Sphaerisporangium dianthi</name>
    <dbReference type="NCBI Taxonomy" id="1436120"/>
    <lineage>
        <taxon>Bacteria</taxon>
        <taxon>Bacillati</taxon>
        <taxon>Actinomycetota</taxon>
        <taxon>Actinomycetes</taxon>
        <taxon>Streptosporangiales</taxon>
        <taxon>Streptosporangiaceae</taxon>
        <taxon>Sphaerisporangium</taxon>
    </lineage>
</organism>
<dbReference type="EMBL" id="JBHSFP010000047">
    <property type="protein sequence ID" value="MFC4536500.1"/>
    <property type="molecule type" value="Genomic_DNA"/>
</dbReference>
<protein>
    <submittedName>
        <fullName evidence="2">Uncharacterized protein</fullName>
    </submittedName>
</protein>
<reference evidence="3" key="1">
    <citation type="journal article" date="2019" name="Int. J. Syst. Evol. Microbiol.">
        <title>The Global Catalogue of Microorganisms (GCM) 10K type strain sequencing project: providing services to taxonomists for standard genome sequencing and annotation.</title>
        <authorList>
            <consortium name="The Broad Institute Genomics Platform"/>
            <consortium name="The Broad Institute Genome Sequencing Center for Infectious Disease"/>
            <person name="Wu L."/>
            <person name="Ma J."/>
        </authorList>
    </citation>
    <scope>NUCLEOTIDE SEQUENCE [LARGE SCALE GENOMIC DNA]</scope>
    <source>
        <strain evidence="3">CGMCC 4.7132</strain>
    </source>
</reference>